<reference evidence="1" key="1">
    <citation type="submission" date="2021-06" db="EMBL/GenBank/DDBJ databases">
        <authorList>
            <person name="Kallberg Y."/>
            <person name="Tangrot J."/>
            <person name="Rosling A."/>
        </authorList>
    </citation>
    <scope>NUCLEOTIDE SEQUENCE</scope>
    <source>
        <strain evidence="1">IN212</strain>
    </source>
</reference>
<dbReference type="AlphaFoldDB" id="A0A9N9B6H7"/>
<accession>A0A9N9B6H7</accession>
<feature type="non-terminal residue" evidence="1">
    <location>
        <position position="80"/>
    </location>
</feature>
<name>A0A9N9B6H7_9GLOM</name>
<proteinExistence type="predicted"/>
<protein>
    <submittedName>
        <fullName evidence="1">10523_t:CDS:1</fullName>
    </submittedName>
</protein>
<organism evidence="1 2">
    <name type="scientific">Racocetra fulgida</name>
    <dbReference type="NCBI Taxonomy" id="60492"/>
    <lineage>
        <taxon>Eukaryota</taxon>
        <taxon>Fungi</taxon>
        <taxon>Fungi incertae sedis</taxon>
        <taxon>Mucoromycota</taxon>
        <taxon>Glomeromycotina</taxon>
        <taxon>Glomeromycetes</taxon>
        <taxon>Diversisporales</taxon>
        <taxon>Gigasporaceae</taxon>
        <taxon>Racocetra</taxon>
    </lineage>
</organism>
<dbReference type="EMBL" id="CAJVPZ010005138">
    <property type="protein sequence ID" value="CAG8557298.1"/>
    <property type="molecule type" value="Genomic_DNA"/>
</dbReference>
<evidence type="ECO:0000313" key="1">
    <source>
        <dbReference type="EMBL" id="CAG8557298.1"/>
    </source>
</evidence>
<sequence>MANIDGDNNKKKQTTLFLSRLNGESEFLSPTYTPNISYISKWSDQLNYLKLRKEQTQINLEWEEFYFRIYHAKALYKEIS</sequence>
<gene>
    <name evidence="1" type="ORF">RFULGI_LOCUS4909</name>
</gene>
<keyword evidence="2" id="KW-1185">Reference proteome</keyword>
<comment type="caution">
    <text evidence="1">The sequence shown here is derived from an EMBL/GenBank/DDBJ whole genome shotgun (WGS) entry which is preliminary data.</text>
</comment>
<evidence type="ECO:0000313" key="2">
    <source>
        <dbReference type="Proteomes" id="UP000789396"/>
    </source>
</evidence>
<dbReference type="Proteomes" id="UP000789396">
    <property type="component" value="Unassembled WGS sequence"/>
</dbReference>